<dbReference type="InterPro" id="IPR036318">
    <property type="entry name" value="FAD-bd_PCMH-like_sf"/>
</dbReference>
<gene>
    <name evidence="4" type="ordered locus">KPHS_30250</name>
</gene>
<dbReference type="GO" id="GO:0008720">
    <property type="term" value="F:D-lactate dehydrogenase (NAD+) activity"/>
    <property type="evidence" value="ECO:0007669"/>
    <property type="project" value="TreeGrafter"/>
</dbReference>
<dbReference type="GeneID" id="11848046"/>
<reference evidence="4 5" key="1">
    <citation type="journal article" date="2012" name="J. Bacteriol.">
        <title>Complete genome sequence of Klebsiella pneumoniae subsp. pneumoniae HS11286, a multidrug-resistant strain isolated from human sputum.</title>
        <authorList>
            <person name="Liu P."/>
            <person name="Li P."/>
            <person name="Jiang X."/>
            <person name="Bi D."/>
            <person name="Xie Y."/>
            <person name="Tai C."/>
            <person name="Deng Z."/>
            <person name="Rajakumar K."/>
            <person name="Ou H.Y."/>
        </authorList>
    </citation>
    <scope>NUCLEOTIDE SEQUENCE [LARGE SCALE GENOMIC DNA]</scope>
    <source>
        <strain evidence="4 5">HS11286</strain>
    </source>
</reference>
<dbReference type="Proteomes" id="UP000007841">
    <property type="component" value="Chromosome"/>
</dbReference>
<keyword evidence="5" id="KW-1185">Reference proteome</keyword>
<keyword evidence="1" id="KW-0285">Flavoprotein</keyword>
<dbReference type="GO" id="GO:0004458">
    <property type="term" value="F:D-lactate dehydrogenase (cytochrome) activity"/>
    <property type="evidence" value="ECO:0007669"/>
    <property type="project" value="TreeGrafter"/>
</dbReference>
<dbReference type="HOGENOM" id="CLU_606425_0_0_6"/>
<accession>A0A0H3GQX8</accession>
<evidence type="ECO:0000256" key="1">
    <source>
        <dbReference type="ARBA" id="ARBA00022630"/>
    </source>
</evidence>
<evidence type="ECO:0000256" key="2">
    <source>
        <dbReference type="ARBA" id="ARBA00022827"/>
    </source>
</evidence>
<dbReference type="EMBL" id="CP003200">
    <property type="protein sequence ID" value="AEW61723.1"/>
    <property type="molecule type" value="Genomic_DNA"/>
</dbReference>
<dbReference type="GO" id="GO:0071949">
    <property type="term" value="F:FAD binding"/>
    <property type="evidence" value="ECO:0007669"/>
    <property type="project" value="InterPro"/>
</dbReference>
<dbReference type="Gene3D" id="3.30.465.10">
    <property type="match status" value="1"/>
</dbReference>
<evidence type="ECO:0000313" key="5">
    <source>
        <dbReference type="Proteomes" id="UP000007841"/>
    </source>
</evidence>
<dbReference type="PROSITE" id="PS51387">
    <property type="entry name" value="FAD_PCMH"/>
    <property type="match status" value="1"/>
</dbReference>
<dbReference type="Pfam" id="PF01565">
    <property type="entry name" value="FAD_binding_4"/>
    <property type="match status" value="1"/>
</dbReference>
<name>A0A0H3GQX8_KLEPH</name>
<dbReference type="AlphaFoldDB" id="A0A0H3GQX8"/>
<dbReference type="STRING" id="1125630.KPHS_30250"/>
<sequence length="473" mass="52180">MMTDEQRQHAIAVIQQALPALEWTLQPAKIKRLSRDFHWFSPLLTEQLAGKQADAVVRPRDEEELRQLVCACAQHQLPLTLRGSATGNYGQLVPLEGGLLVDMTGLNQIVALGNGTVRAQAGIRLADIETAARPTGWELRCMPSTYRLASLGGLYGGGFGGIGSINYGPLAAPGNVLSVKVMTVEPVPRVLTVPAPEALLLHHAYGTNGIILEVELALAPAHQWIERLDVFDDFADALNYANACVRSPGLVKRQVALLATPIADYFSHLKDRYRTGQHAVISLIAEESEGLCASLLPRHRGSNAIRQFSEEARTRNGSLMEYCWNHTTLHALKVDNTLTYLQTAFDPLRYPQQILQMEQHFAGEVMSHIEFLRDIEGNLTASGLQLVRYTTPERLNAIMQIFRDNDVKINNPHVLQVEDGKQGVIRPDVVAVKQSLDPAGLLNPGKLRGWALRDQLELDSNPLTRATRESPTT</sequence>
<dbReference type="InterPro" id="IPR006094">
    <property type="entry name" value="Oxid_FAD_bind_N"/>
</dbReference>
<dbReference type="RefSeq" id="WP_014343145.1">
    <property type="nucleotide sequence ID" value="NC_016845.1"/>
</dbReference>
<dbReference type="PANTHER" id="PTHR11748:SF119">
    <property type="entry name" value="D-2-HYDROXYGLUTARATE DEHYDROGENASE"/>
    <property type="match status" value="1"/>
</dbReference>
<protein>
    <submittedName>
        <fullName evidence="4">FAD-binding protein</fullName>
    </submittedName>
</protein>
<dbReference type="SUPFAM" id="SSF55103">
    <property type="entry name" value="FAD-linked oxidases, C-terminal domain"/>
    <property type="match status" value="1"/>
</dbReference>
<proteinExistence type="predicted"/>
<dbReference type="RefSeq" id="YP_005227325.1">
    <property type="nucleotide sequence ID" value="NC_016845.1"/>
</dbReference>
<dbReference type="PANTHER" id="PTHR11748">
    <property type="entry name" value="D-LACTATE DEHYDROGENASE"/>
    <property type="match status" value="1"/>
</dbReference>
<dbReference type="InterPro" id="IPR016164">
    <property type="entry name" value="FAD-linked_Oxase-like_C"/>
</dbReference>
<dbReference type="InterPro" id="IPR016166">
    <property type="entry name" value="FAD-bd_PCMH"/>
</dbReference>
<evidence type="ECO:0000259" key="3">
    <source>
        <dbReference type="PROSITE" id="PS51387"/>
    </source>
</evidence>
<feature type="domain" description="FAD-binding PCMH-type" evidence="3">
    <location>
        <begin position="49"/>
        <end position="221"/>
    </location>
</feature>
<dbReference type="SUPFAM" id="SSF56176">
    <property type="entry name" value="FAD-binding/transporter-associated domain-like"/>
    <property type="match status" value="1"/>
</dbReference>
<dbReference type="KEGG" id="kpm:KPHS_30250"/>
<dbReference type="PATRIC" id="fig|1125630.4.peg.2947"/>
<evidence type="ECO:0000313" key="4">
    <source>
        <dbReference type="EMBL" id="AEW61723.1"/>
    </source>
</evidence>
<dbReference type="InterPro" id="IPR016169">
    <property type="entry name" value="FAD-bd_PCMH_sub2"/>
</dbReference>
<keyword evidence="2" id="KW-0274">FAD</keyword>
<dbReference type="GO" id="GO:1903457">
    <property type="term" value="P:lactate catabolic process"/>
    <property type="evidence" value="ECO:0007669"/>
    <property type="project" value="TreeGrafter"/>
</dbReference>
<organism evidence="4 5">
    <name type="scientific">Klebsiella pneumoniae subsp. pneumoniae (strain HS11286)</name>
    <dbReference type="NCBI Taxonomy" id="1125630"/>
    <lineage>
        <taxon>Bacteria</taxon>
        <taxon>Pseudomonadati</taxon>
        <taxon>Pseudomonadota</taxon>
        <taxon>Gammaproteobacteria</taxon>
        <taxon>Enterobacterales</taxon>
        <taxon>Enterobacteriaceae</taxon>
        <taxon>Klebsiella/Raoultella group</taxon>
        <taxon>Klebsiella</taxon>
        <taxon>Klebsiella pneumoniae complex</taxon>
    </lineage>
</organism>